<sequence>MTSNLSFLFLLVACHIGFSFTDGIGKTERILSRKRRYVTFPEGSSFSCAACMTVGVIGQPAPSTAPGTFTFGLNWGIAYELPNATETLSFYHKKYRLKKPVAQRRSRRELYSKIESILDNMGYNGRQCILKTLCETTQRIVPHGNNMIEEIFRTLFTLPVTKVLPEEPVEHAIYDAAHRLGALLENCETYKCPMSLVDWAQGYYNAPAPKLNPATHPWALFSSNFG</sequence>
<evidence type="ECO:0000313" key="3">
    <source>
        <dbReference type="RefSeq" id="XP_026750172.2"/>
    </source>
</evidence>
<dbReference type="PANTHER" id="PTHR21398:SF7">
    <property type="entry name" value="LP19941P"/>
    <property type="match status" value="1"/>
</dbReference>
<name>A0A6J1WH13_GALME</name>
<dbReference type="SMART" id="SM00718">
    <property type="entry name" value="DM4_12"/>
    <property type="match status" value="1"/>
</dbReference>
<organism evidence="2 3">
    <name type="scientific">Galleria mellonella</name>
    <name type="common">Greater wax moth</name>
    <dbReference type="NCBI Taxonomy" id="7137"/>
    <lineage>
        <taxon>Eukaryota</taxon>
        <taxon>Metazoa</taxon>
        <taxon>Ecdysozoa</taxon>
        <taxon>Arthropoda</taxon>
        <taxon>Hexapoda</taxon>
        <taxon>Insecta</taxon>
        <taxon>Pterygota</taxon>
        <taxon>Neoptera</taxon>
        <taxon>Endopterygota</taxon>
        <taxon>Lepidoptera</taxon>
        <taxon>Glossata</taxon>
        <taxon>Ditrysia</taxon>
        <taxon>Pyraloidea</taxon>
        <taxon>Pyralidae</taxon>
        <taxon>Galleriinae</taxon>
        <taxon>Galleria</taxon>
    </lineage>
</organism>
<dbReference type="AlphaFoldDB" id="A0A6J1WH13"/>
<dbReference type="InParanoid" id="A0A6J1WH13"/>
<gene>
    <name evidence="3" type="primary">LOC113510836</name>
</gene>
<dbReference type="KEGG" id="gmw:113510836"/>
<dbReference type="RefSeq" id="XP_026750172.2">
    <property type="nucleotide sequence ID" value="XM_026894371.3"/>
</dbReference>
<feature type="chain" id="PRO_5045272458" evidence="1">
    <location>
        <begin position="24"/>
        <end position="226"/>
    </location>
</feature>
<dbReference type="Proteomes" id="UP001652740">
    <property type="component" value="Unplaced"/>
</dbReference>
<keyword evidence="2" id="KW-1185">Reference proteome</keyword>
<keyword evidence="1" id="KW-0732">Signal</keyword>
<accession>A0A6J1WH13</accession>
<dbReference type="InterPro" id="IPR006631">
    <property type="entry name" value="DM4_12"/>
</dbReference>
<proteinExistence type="predicted"/>
<dbReference type="Pfam" id="PF07841">
    <property type="entry name" value="DM4_12"/>
    <property type="match status" value="1"/>
</dbReference>
<dbReference type="PANTHER" id="PTHR21398">
    <property type="entry name" value="AGAP007094-PA"/>
    <property type="match status" value="1"/>
</dbReference>
<protein>
    <submittedName>
        <fullName evidence="3">Uncharacterized protein LOC113510836</fullName>
    </submittedName>
</protein>
<evidence type="ECO:0000256" key="1">
    <source>
        <dbReference type="SAM" id="SignalP"/>
    </source>
</evidence>
<feature type="signal peptide" evidence="1">
    <location>
        <begin position="1"/>
        <end position="23"/>
    </location>
</feature>
<reference evidence="3" key="1">
    <citation type="submission" date="2025-08" db="UniProtKB">
        <authorList>
            <consortium name="RefSeq"/>
        </authorList>
    </citation>
    <scope>IDENTIFICATION</scope>
    <source>
        <tissue evidence="3">Whole larvae</tissue>
    </source>
</reference>
<dbReference type="GeneID" id="113510836"/>
<evidence type="ECO:0000313" key="2">
    <source>
        <dbReference type="Proteomes" id="UP001652740"/>
    </source>
</evidence>